<dbReference type="AlphaFoldDB" id="A0A9P8XYW5"/>
<dbReference type="EMBL" id="JAGTJQ010000008">
    <property type="protein sequence ID" value="KAH7026250.1"/>
    <property type="molecule type" value="Genomic_DNA"/>
</dbReference>
<evidence type="ECO:0000313" key="7">
    <source>
        <dbReference type="EMBL" id="KAH7026250.1"/>
    </source>
</evidence>
<dbReference type="PANTHER" id="PTHR42718">
    <property type="entry name" value="MAJOR FACILITATOR SUPERFAMILY MULTIDRUG TRANSPORTER MFSC"/>
    <property type="match status" value="1"/>
</dbReference>
<dbReference type="InterPro" id="IPR011701">
    <property type="entry name" value="MFS"/>
</dbReference>
<dbReference type="OrthoDB" id="2130629at2759"/>
<dbReference type="RefSeq" id="XP_046009467.1">
    <property type="nucleotide sequence ID" value="XM_046162674.1"/>
</dbReference>
<dbReference type="SUPFAM" id="SSF103473">
    <property type="entry name" value="MFS general substrate transporter"/>
    <property type="match status" value="1"/>
</dbReference>
<feature type="transmembrane region" description="Helical" evidence="6">
    <location>
        <begin position="411"/>
        <end position="433"/>
    </location>
</feature>
<evidence type="ECO:0000256" key="1">
    <source>
        <dbReference type="ARBA" id="ARBA00004141"/>
    </source>
</evidence>
<name>A0A9P8XYW5_9PEZI</name>
<sequence>MRLARDGSWTGHPGASEDLQEISLLDNAQQLPCPKQSRSDRPQCLKNTIHEIFFVACLALTAASPVFLQRSTVVVTASIANELRMSPAELAWATAGSGLTTGAFLLPFGHISDRCSAISRKSLLMISLLAFSLLAGATSFATNGITLDILSGLAGVACAANIPIAVGILSLAYSVPSRRKNMAFSSFLTGTPAATIIGGLGSGGLAQKLSWKAPFVCLAVLYAAITETITETPMIPQSVWADLCVVLVTTCTLFASMTYYSQLFWISMFLQQLDHLAPFDVALRLLPQAFVGLLLSPLVGLVLHRMAGSTLLLAAVSCLALSNIPLIFLRQGSNYFAWVFPSLVMSTIGMDWTLNIGSLHALSRLPLYHHSAGASLLQAAARMGIPFGIATTTAIWSSYDGRGHEDRLLVAYSNTFIATASLAGVCLLIAPFMRIGRLGSDQREEIESDTESVKPDSTTFVGGAPIQNNSFRPSKRWSIGETISATSSFLSDNPRRAPSLTMSLVSSQKSIITPKTDNSSVKTMVPRNHAPVVWVVCEDCGTRKRERSTEKAGDPARYFNDISDPANRSHPGRRRFPVASRQAMTHQMLTKGFQPYKDQP</sequence>
<dbReference type="GO" id="GO:0016020">
    <property type="term" value="C:membrane"/>
    <property type="evidence" value="ECO:0007669"/>
    <property type="project" value="UniProtKB-SubCell"/>
</dbReference>
<dbReference type="Pfam" id="PF07690">
    <property type="entry name" value="MFS_1"/>
    <property type="match status" value="1"/>
</dbReference>
<keyword evidence="3 6" id="KW-1133">Transmembrane helix</keyword>
<feature type="transmembrane region" description="Helical" evidence="6">
    <location>
        <begin position="48"/>
        <end position="68"/>
    </location>
</feature>
<evidence type="ECO:0000313" key="8">
    <source>
        <dbReference type="Proteomes" id="UP000756346"/>
    </source>
</evidence>
<evidence type="ECO:0000256" key="2">
    <source>
        <dbReference type="ARBA" id="ARBA00022692"/>
    </source>
</evidence>
<comment type="subcellular location">
    <subcellularLocation>
        <location evidence="1">Membrane</location>
        <topology evidence="1">Multi-pass membrane protein</topology>
    </subcellularLocation>
</comment>
<dbReference type="GeneID" id="70192220"/>
<keyword evidence="4 6" id="KW-0472">Membrane</keyword>
<evidence type="ECO:0000256" key="6">
    <source>
        <dbReference type="SAM" id="Phobius"/>
    </source>
</evidence>
<dbReference type="GO" id="GO:0022857">
    <property type="term" value="F:transmembrane transporter activity"/>
    <property type="evidence" value="ECO:0007669"/>
    <property type="project" value="InterPro"/>
</dbReference>
<dbReference type="PANTHER" id="PTHR42718:SF23">
    <property type="entry name" value="MAJOR FACILITATOR SUPERFAMILY (MFS) PROFILE DOMAIN-CONTAINING PROTEIN"/>
    <property type="match status" value="1"/>
</dbReference>
<organism evidence="7 8">
    <name type="scientific">Microdochium trichocladiopsis</name>
    <dbReference type="NCBI Taxonomy" id="1682393"/>
    <lineage>
        <taxon>Eukaryota</taxon>
        <taxon>Fungi</taxon>
        <taxon>Dikarya</taxon>
        <taxon>Ascomycota</taxon>
        <taxon>Pezizomycotina</taxon>
        <taxon>Sordariomycetes</taxon>
        <taxon>Xylariomycetidae</taxon>
        <taxon>Xylariales</taxon>
        <taxon>Microdochiaceae</taxon>
        <taxon>Microdochium</taxon>
    </lineage>
</organism>
<feature type="compositionally biased region" description="Basic and acidic residues" evidence="5">
    <location>
        <begin position="544"/>
        <end position="554"/>
    </location>
</feature>
<comment type="caution">
    <text evidence="7">The sequence shown here is derived from an EMBL/GenBank/DDBJ whole genome shotgun (WGS) entry which is preliminary data.</text>
</comment>
<feature type="region of interest" description="Disordered" evidence="5">
    <location>
        <begin position="544"/>
        <end position="575"/>
    </location>
</feature>
<feature type="transmembrane region" description="Helical" evidence="6">
    <location>
        <begin position="239"/>
        <end position="261"/>
    </location>
</feature>
<protein>
    <submittedName>
        <fullName evidence="7">Major facilitator superfamily domain-containing protein</fullName>
    </submittedName>
</protein>
<evidence type="ECO:0000256" key="3">
    <source>
        <dbReference type="ARBA" id="ARBA00022989"/>
    </source>
</evidence>
<feature type="transmembrane region" description="Helical" evidence="6">
    <location>
        <begin position="90"/>
        <end position="111"/>
    </location>
</feature>
<accession>A0A9P8XYW5</accession>
<dbReference type="Proteomes" id="UP000756346">
    <property type="component" value="Unassembled WGS sequence"/>
</dbReference>
<feature type="transmembrane region" description="Helical" evidence="6">
    <location>
        <begin position="281"/>
        <end position="303"/>
    </location>
</feature>
<keyword evidence="8" id="KW-1185">Reference proteome</keyword>
<feature type="transmembrane region" description="Helical" evidence="6">
    <location>
        <begin position="123"/>
        <end position="141"/>
    </location>
</feature>
<feature type="transmembrane region" description="Helical" evidence="6">
    <location>
        <begin position="335"/>
        <end position="354"/>
    </location>
</feature>
<evidence type="ECO:0000256" key="5">
    <source>
        <dbReference type="SAM" id="MobiDB-lite"/>
    </source>
</evidence>
<dbReference type="InterPro" id="IPR036259">
    <property type="entry name" value="MFS_trans_sf"/>
</dbReference>
<evidence type="ECO:0000256" key="4">
    <source>
        <dbReference type="ARBA" id="ARBA00023136"/>
    </source>
</evidence>
<reference evidence="7" key="1">
    <citation type="journal article" date="2021" name="Nat. Commun.">
        <title>Genetic determinants of endophytism in the Arabidopsis root mycobiome.</title>
        <authorList>
            <person name="Mesny F."/>
            <person name="Miyauchi S."/>
            <person name="Thiergart T."/>
            <person name="Pickel B."/>
            <person name="Atanasova L."/>
            <person name="Karlsson M."/>
            <person name="Huettel B."/>
            <person name="Barry K.W."/>
            <person name="Haridas S."/>
            <person name="Chen C."/>
            <person name="Bauer D."/>
            <person name="Andreopoulos W."/>
            <person name="Pangilinan J."/>
            <person name="LaButti K."/>
            <person name="Riley R."/>
            <person name="Lipzen A."/>
            <person name="Clum A."/>
            <person name="Drula E."/>
            <person name="Henrissat B."/>
            <person name="Kohler A."/>
            <person name="Grigoriev I.V."/>
            <person name="Martin F.M."/>
            <person name="Hacquard S."/>
        </authorList>
    </citation>
    <scope>NUCLEOTIDE SEQUENCE</scope>
    <source>
        <strain evidence="7">MPI-CAGE-CH-0230</strain>
    </source>
</reference>
<feature type="transmembrane region" description="Helical" evidence="6">
    <location>
        <begin position="153"/>
        <end position="175"/>
    </location>
</feature>
<feature type="transmembrane region" description="Helical" evidence="6">
    <location>
        <begin position="182"/>
        <end position="203"/>
    </location>
</feature>
<proteinExistence type="predicted"/>
<feature type="transmembrane region" description="Helical" evidence="6">
    <location>
        <begin position="375"/>
        <end position="399"/>
    </location>
</feature>
<keyword evidence="2 6" id="KW-0812">Transmembrane</keyword>
<dbReference type="Gene3D" id="1.20.1250.20">
    <property type="entry name" value="MFS general substrate transporter like domains"/>
    <property type="match status" value="2"/>
</dbReference>
<feature type="transmembrane region" description="Helical" evidence="6">
    <location>
        <begin position="310"/>
        <end position="329"/>
    </location>
</feature>
<gene>
    <name evidence="7" type="ORF">B0I36DRAFT_433738</name>
</gene>